<evidence type="ECO:0000259" key="1">
    <source>
        <dbReference type="Pfam" id="PF01368"/>
    </source>
</evidence>
<dbReference type="SUPFAM" id="SSF64182">
    <property type="entry name" value="DHH phosphoesterases"/>
    <property type="match status" value="1"/>
</dbReference>
<dbReference type="GO" id="GO:0003676">
    <property type="term" value="F:nucleic acid binding"/>
    <property type="evidence" value="ECO:0007669"/>
    <property type="project" value="InterPro"/>
</dbReference>
<reference evidence="3 4" key="1">
    <citation type="submission" date="2019-06" db="EMBL/GenBank/DDBJ databases">
        <title>Desulfobotulus mexicanus sp. nov., a novel sulfate-reducing bacterium isolated from the sediment of an alkaline crater lake in Mexico.</title>
        <authorList>
            <person name="Hirschler-Rea A."/>
        </authorList>
    </citation>
    <scope>NUCLEOTIDE SEQUENCE [LARGE SCALE GENOMIC DNA]</scope>
    <source>
        <strain evidence="3 4">PAR22N</strain>
    </source>
</reference>
<dbReference type="Pfam" id="PF01368">
    <property type="entry name" value="DHH"/>
    <property type="match status" value="1"/>
</dbReference>
<evidence type="ECO:0000259" key="2">
    <source>
        <dbReference type="Pfam" id="PF02272"/>
    </source>
</evidence>
<dbReference type="PANTHER" id="PTHR47618">
    <property type="entry name" value="BIFUNCTIONAL OLIGORIBONUCLEASE AND PAP PHOSPHATASE NRNA"/>
    <property type="match status" value="1"/>
</dbReference>
<dbReference type="Pfam" id="PF02272">
    <property type="entry name" value="DHHA1"/>
    <property type="match status" value="1"/>
</dbReference>
<dbReference type="Proteomes" id="UP000321899">
    <property type="component" value="Unassembled WGS sequence"/>
</dbReference>
<dbReference type="AlphaFoldDB" id="A0A5Q4VD15"/>
<gene>
    <name evidence="3" type="ORF">FIM25_08185</name>
</gene>
<dbReference type="Gene3D" id="3.90.1640.10">
    <property type="entry name" value="inorganic pyrophosphatase (n-terminal core)"/>
    <property type="match status" value="1"/>
</dbReference>
<dbReference type="InterPro" id="IPR051319">
    <property type="entry name" value="Oligoribo/pAp-PDE_c-di-AMP_PDE"/>
</dbReference>
<evidence type="ECO:0000313" key="4">
    <source>
        <dbReference type="Proteomes" id="UP000321899"/>
    </source>
</evidence>
<feature type="domain" description="DHHA1" evidence="2">
    <location>
        <begin position="262"/>
        <end position="349"/>
    </location>
</feature>
<dbReference type="InterPro" id="IPR001667">
    <property type="entry name" value="DDH_dom"/>
</dbReference>
<dbReference type="EMBL" id="VDMB01000008">
    <property type="protein sequence ID" value="TYT74816.1"/>
    <property type="molecule type" value="Genomic_DNA"/>
</dbReference>
<sequence length="355" mass="38296">MTIPLIMVPAWKKCSKKFSRKIRKGTAIMKTAVMKTPMIQTLLEKSSRILLVSHVQPDGDAIGSLLGLGLSLHAKGKNIVMYNEDPVPASFAFLPGADLIVQDTGDIDSFDTLIVLDSGDAERMGKKAAKLKKIPAILNIDHHPSNTGFGTHNLIDTDAASTTVMIWRLLKEMHWDIPLDAAWGIYTGIFTDTGGFRFGNTNTEALNIAAEMTACGVHPETVATNILGSYSFSYISLLQKALASIRLCADGKLATMTLTRSMFEETGASEEEASGLVNYARYIRGVKMAVLVREKEEDADLPWKVSMRADKDIDASAIAVAHGGGGHRAAAGFSTALSPDAILDMLENQIQSQGI</sequence>
<dbReference type="OrthoDB" id="9803668at2"/>
<keyword evidence="4" id="KW-1185">Reference proteome</keyword>
<protein>
    <submittedName>
        <fullName evidence="3">Bifunctional oligoribonuclease/PAP phosphatase NrnA</fullName>
    </submittedName>
</protein>
<accession>A0A5Q4VD15</accession>
<proteinExistence type="predicted"/>
<name>A0A5Q4VD15_9BACT</name>
<dbReference type="Gene3D" id="3.10.310.30">
    <property type="match status" value="1"/>
</dbReference>
<feature type="domain" description="DDH" evidence="1">
    <location>
        <begin position="48"/>
        <end position="189"/>
    </location>
</feature>
<comment type="caution">
    <text evidence="3">The sequence shown here is derived from an EMBL/GenBank/DDBJ whole genome shotgun (WGS) entry which is preliminary data.</text>
</comment>
<dbReference type="InterPro" id="IPR038763">
    <property type="entry name" value="DHH_sf"/>
</dbReference>
<evidence type="ECO:0000313" key="3">
    <source>
        <dbReference type="EMBL" id="TYT74816.1"/>
    </source>
</evidence>
<organism evidence="3 4">
    <name type="scientific">Desulfobotulus mexicanus</name>
    <dbReference type="NCBI Taxonomy" id="2586642"/>
    <lineage>
        <taxon>Bacteria</taxon>
        <taxon>Pseudomonadati</taxon>
        <taxon>Thermodesulfobacteriota</taxon>
        <taxon>Desulfobacteria</taxon>
        <taxon>Desulfobacterales</taxon>
        <taxon>Desulfobacteraceae</taxon>
        <taxon>Desulfobotulus</taxon>
    </lineage>
</organism>
<dbReference type="PANTHER" id="PTHR47618:SF1">
    <property type="entry name" value="BIFUNCTIONAL OLIGORIBONUCLEASE AND PAP PHOSPHATASE NRNA"/>
    <property type="match status" value="1"/>
</dbReference>
<dbReference type="InterPro" id="IPR003156">
    <property type="entry name" value="DHHA1_dom"/>
</dbReference>